<dbReference type="OrthoDB" id="9811343at2"/>
<evidence type="ECO:0000256" key="3">
    <source>
        <dbReference type="ARBA" id="ARBA00022475"/>
    </source>
</evidence>
<keyword evidence="9" id="KW-1185">Reference proteome</keyword>
<dbReference type="Pfam" id="PF04226">
    <property type="entry name" value="Transgly_assoc"/>
    <property type="match status" value="1"/>
</dbReference>
<comment type="subcellular location">
    <subcellularLocation>
        <location evidence="1">Cell membrane</location>
        <topology evidence="1">Multi-pass membrane protein</topology>
    </subcellularLocation>
</comment>
<evidence type="ECO:0000256" key="4">
    <source>
        <dbReference type="ARBA" id="ARBA00022692"/>
    </source>
</evidence>
<dbReference type="GO" id="GO:0005886">
    <property type="term" value="C:plasma membrane"/>
    <property type="evidence" value="ECO:0007669"/>
    <property type="project" value="UniProtKB-SubCell"/>
</dbReference>
<comment type="similarity">
    <text evidence="2">Belongs to the UPF0410 family.</text>
</comment>
<evidence type="ECO:0000256" key="7">
    <source>
        <dbReference type="SAM" id="Phobius"/>
    </source>
</evidence>
<dbReference type="EMBL" id="FRAL01000001">
    <property type="protein sequence ID" value="SHK06268.1"/>
    <property type="molecule type" value="Genomic_DNA"/>
</dbReference>
<gene>
    <name evidence="8" type="ORF">SAMN05192556_101710</name>
</gene>
<feature type="transmembrane region" description="Helical" evidence="7">
    <location>
        <begin position="58"/>
        <end position="77"/>
    </location>
</feature>
<sequence length="82" mass="8425">MGIISWIIFGLIAGIAAKFIMPGKDGGGIIMTCILGIIGAVVGGWISTLLGMGQVDGFNIGSFVIAIIGALVVLFIYNKVVK</sequence>
<dbReference type="Proteomes" id="UP000184248">
    <property type="component" value="Unassembled WGS sequence"/>
</dbReference>
<organism evidence="8 9">
    <name type="scientific">Halomonas caseinilytica</name>
    <dbReference type="NCBI Taxonomy" id="438744"/>
    <lineage>
        <taxon>Bacteria</taxon>
        <taxon>Pseudomonadati</taxon>
        <taxon>Pseudomonadota</taxon>
        <taxon>Gammaproteobacteria</taxon>
        <taxon>Oceanospirillales</taxon>
        <taxon>Halomonadaceae</taxon>
        <taxon>Halomonas</taxon>
    </lineage>
</organism>
<keyword evidence="5 7" id="KW-1133">Transmembrane helix</keyword>
<accession>A0A1M6PE78</accession>
<evidence type="ECO:0000256" key="5">
    <source>
        <dbReference type="ARBA" id="ARBA00022989"/>
    </source>
</evidence>
<evidence type="ECO:0000256" key="6">
    <source>
        <dbReference type="ARBA" id="ARBA00023136"/>
    </source>
</evidence>
<protein>
    <submittedName>
        <fullName evidence="8">Uncharacterized membrane protein YeaQ/YmgE, transglycosylase-associated protein family</fullName>
    </submittedName>
</protein>
<feature type="transmembrane region" description="Helical" evidence="7">
    <location>
        <begin position="6"/>
        <end position="21"/>
    </location>
</feature>
<keyword evidence="6 7" id="KW-0472">Membrane</keyword>
<feature type="transmembrane region" description="Helical" evidence="7">
    <location>
        <begin position="28"/>
        <end position="46"/>
    </location>
</feature>
<dbReference type="AlphaFoldDB" id="A0A1M6PE78"/>
<dbReference type="NCBIfam" id="NF007771">
    <property type="entry name" value="PRK10457.1"/>
    <property type="match status" value="1"/>
</dbReference>
<dbReference type="InterPro" id="IPR007341">
    <property type="entry name" value="Transgly_assoc"/>
</dbReference>
<name>A0A1M6PE78_9GAMM</name>
<keyword evidence="4 7" id="KW-0812">Transmembrane</keyword>
<proteinExistence type="inferred from homology"/>
<keyword evidence="3" id="KW-1003">Cell membrane</keyword>
<reference evidence="9" key="1">
    <citation type="submission" date="2016-11" db="EMBL/GenBank/DDBJ databases">
        <authorList>
            <person name="Varghese N."/>
            <person name="Submissions S."/>
        </authorList>
    </citation>
    <scope>NUCLEOTIDE SEQUENCE [LARGE SCALE GENOMIC DNA]</scope>
    <source>
        <strain evidence="9">ALO Sharm</strain>
    </source>
</reference>
<evidence type="ECO:0000256" key="1">
    <source>
        <dbReference type="ARBA" id="ARBA00004651"/>
    </source>
</evidence>
<dbReference type="PANTHER" id="PTHR33884:SF4">
    <property type="entry name" value="UPF0410 PROTEIN YEAQ"/>
    <property type="match status" value="1"/>
</dbReference>
<dbReference type="PANTHER" id="PTHR33884">
    <property type="entry name" value="UPF0410 PROTEIN YMGE"/>
    <property type="match status" value="1"/>
</dbReference>
<evidence type="ECO:0000313" key="9">
    <source>
        <dbReference type="Proteomes" id="UP000184248"/>
    </source>
</evidence>
<evidence type="ECO:0000256" key="2">
    <source>
        <dbReference type="ARBA" id="ARBA00011006"/>
    </source>
</evidence>
<dbReference type="RefSeq" id="WP_064698498.1">
    <property type="nucleotide sequence ID" value="NZ_BDEO01000001.1"/>
</dbReference>
<evidence type="ECO:0000313" key="8">
    <source>
        <dbReference type="EMBL" id="SHK06268.1"/>
    </source>
</evidence>